<dbReference type="InterPro" id="IPR036388">
    <property type="entry name" value="WH-like_DNA-bd_sf"/>
</dbReference>
<gene>
    <name evidence="11" type="ORF">HHU08_13430</name>
</gene>
<dbReference type="InterPro" id="IPR001867">
    <property type="entry name" value="OmpR/PhoB-type_DNA-bd"/>
</dbReference>
<comment type="subcellular location">
    <subcellularLocation>
        <location evidence="1">Cytoplasm</location>
    </subcellularLocation>
</comment>
<keyword evidence="3" id="KW-0902">Two-component regulatory system</keyword>
<dbReference type="InterPro" id="IPR001789">
    <property type="entry name" value="Sig_transdc_resp-reg_receiver"/>
</dbReference>
<dbReference type="InterPro" id="IPR039420">
    <property type="entry name" value="WalR-like"/>
</dbReference>
<dbReference type="GO" id="GO:0006355">
    <property type="term" value="P:regulation of DNA-templated transcription"/>
    <property type="evidence" value="ECO:0007669"/>
    <property type="project" value="InterPro"/>
</dbReference>
<keyword evidence="6" id="KW-0804">Transcription</keyword>
<dbReference type="GO" id="GO:0000156">
    <property type="term" value="F:phosphorelay response regulator activity"/>
    <property type="evidence" value="ECO:0007669"/>
    <property type="project" value="TreeGrafter"/>
</dbReference>
<dbReference type="AlphaFoldDB" id="A0A7Y0PP01"/>
<keyword evidence="2 7" id="KW-0597">Phosphoprotein</keyword>
<dbReference type="GO" id="GO:0005829">
    <property type="term" value="C:cytosol"/>
    <property type="evidence" value="ECO:0007669"/>
    <property type="project" value="TreeGrafter"/>
</dbReference>
<dbReference type="PANTHER" id="PTHR48111">
    <property type="entry name" value="REGULATOR OF RPOS"/>
    <property type="match status" value="1"/>
</dbReference>
<accession>A0A7Y0PP01</accession>
<dbReference type="PANTHER" id="PTHR48111:SF73">
    <property type="entry name" value="ALKALINE PHOSPHATASE SYNTHESIS TRANSCRIPTIONAL REGULATORY PROTEIN PHOP"/>
    <property type="match status" value="1"/>
</dbReference>
<evidence type="ECO:0000259" key="10">
    <source>
        <dbReference type="PROSITE" id="PS51755"/>
    </source>
</evidence>
<dbReference type="EMBL" id="JABBPK010000001">
    <property type="protein sequence ID" value="NMO77989.1"/>
    <property type="molecule type" value="Genomic_DNA"/>
</dbReference>
<organism evidence="11 12">
    <name type="scientific">Niallia alba</name>
    <dbReference type="NCBI Taxonomy" id="2729105"/>
    <lineage>
        <taxon>Bacteria</taxon>
        <taxon>Bacillati</taxon>
        <taxon>Bacillota</taxon>
        <taxon>Bacilli</taxon>
        <taxon>Bacillales</taxon>
        <taxon>Bacillaceae</taxon>
        <taxon>Niallia</taxon>
    </lineage>
</organism>
<dbReference type="RefSeq" id="WP_016203629.1">
    <property type="nucleotide sequence ID" value="NZ_JABBPK010000001.1"/>
</dbReference>
<dbReference type="Pfam" id="PF00072">
    <property type="entry name" value="Response_reg"/>
    <property type="match status" value="1"/>
</dbReference>
<evidence type="ECO:0000313" key="11">
    <source>
        <dbReference type="EMBL" id="NMO77989.1"/>
    </source>
</evidence>
<dbReference type="SMART" id="SM00862">
    <property type="entry name" value="Trans_reg_C"/>
    <property type="match status" value="1"/>
</dbReference>
<evidence type="ECO:0000259" key="9">
    <source>
        <dbReference type="PROSITE" id="PS50110"/>
    </source>
</evidence>
<dbReference type="FunFam" id="1.10.10.10:FF:000018">
    <property type="entry name" value="DNA-binding response regulator ResD"/>
    <property type="match status" value="1"/>
</dbReference>
<evidence type="ECO:0000256" key="3">
    <source>
        <dbReference type="ARBA" id="ARBA00023012"/>
    </source>
</evidence>
<evidence type="ECO:0000313" key="12">
    <source>
        <dbReference type="Proteomes" id="UP000588491"/>
    </source>
</evidence>
<dbReference type="Proteomes" id="UP000588491">
    <property type="component" value="Unassembled WGS sequence"/>
</dbReference>
<protein>
    <submittedName>
        <fullName evidence="11">Response regulator transcription factor</fullName>
    </submittedName>
</protein>
<feature type="domain" description="Response regulatory" evidence="9">
    <location>
        <begin position="3"/>
        <end position="116"/>
    </location>
</feature>
<keyword evidence="12" id="KW-1185">Reference proteome</keyword>
<keyword evidence="5 8" id="KW-0238">DNA-binding</keyword>
<dbReference type="GO" id="GO:0032993">
    <property type="term" value="C:protein-DNA complex"/>
    <property type="evidence" value="ECO:0007669"/>
    <property type="project" value="TreeGrafter"/>
</dbReference>
<keyword evidence="4" id="KW-0805">Transcription regulation</keyword>
<dbReference type="InterPro" id="IPR011006">
    <property type="entry name" value="CheY-like_superfamily"/>
</dbReference>
<sequence>MKTLLLVDDEPIMLDLLSLYLSPLGYTCIKCNSGMDAINFIESNEIDLILLDVMMPEMDGLETCREIRKNWNTPIIMLTARSEKADIVKGLEYGADDYIAKPFDEEELVARINAVLRRLKTDSKKIIFKGLKLDKNSFQVTFNGQEIVLTPKEFSLLTLFLSNQNLVFSREHLITTIWGYDVSTEDRTIDSHIRNLRDKLRKTGFPADTYLQTVWGVGYKWTDQD</sequence>
<dbReference type="Gene3D" id="1.10.10.10">
    <property type="entry name" value="Winged helix-like DNA-binding domain superfamily/Winged helix DNA-binding domain"/>
    <property type="match status" value="1"/>
</dbReference>
<name>A0A7Y0PP01_9BACI</name>
<dbReference type="SMART" id="SM00448">
    <property type="entry name" value="REC"/>
    <property type="match status" value="1"/>
</dbReference>
<dbReference type="FunFam" id="3.40.50.2300:FF:000001">
    <property type="entry name" value="DNA-binding response regulator PhoB"/>
    <property type="match status" value="1"/>
</dbReference>
<comment type="caution">
    <text evidence="11">The sequence shown here is derived from an EMBL/GenBank/DDBJ whole genome shotgun (WGS) entry which is preliminary data.</text>
</comment>
<evidence type="ECO:0000256" key="8">
    <source>
        <dbReference type="PROSITE-ProRule" id="PRU01091"/>
    </source>
</evidence>
<proteinExistence type="predicted"/>
<dbReference type="SUPFAM" id="SSF52172">
    <property type="entry name" value="CheY-like"/>
    <property type="match status" value="1"/>
</dbReference>
<evidence type="ECO:0000256" key="7">
    <source>
        <dbReference type="PROSITE-ProRule" id="PRU00169"/>
    </source>
</evidence>
<dbReference type="PROSITE" id="PS50110">
    <property type="entry name" value="RESPONSE_REGULATORY"/>
    <property type="match status" value="1"/>
</dbReference>
<dbReference type="GO" id="GO:0000976">
    <property type="term" value="F:transcription cis-regulatory region binding"/>
    <property type="evidence" value="ECO:0007669"/>
    <property type="project" value="TreeGrafter"/>
</dbReference>
<dbReference type="PROSITE" id="PS51755">
    <property type="entry name" value="OMPR_PHOB"/>
    <property type="match status" value="1"/>
</dbReference>
<evidence type="ECO:0000256" key="2">
    <source>
        <dbReference type="ARBA" id="ARBA00022553"/>
    </source>
</evidence>
<dbReference type="CDD" id="cd17574">
    <property type="entry name" value="REC_OmpR"/>
    <property type="match status" value="1"/>
</dbReference>
<dbReference type="CDD" id="cd00383">
    <property type="entry name" value="trans_reg_C"/>
    <property type="match status" value="1"/>
</dbReference>
<evidence type="ECO:0000256" key="6">
    <source>
        <dbReference type="ARBA" id="ARBA00023163"/>
    </source>
</evidence>
<evidence type="ECO:0000256" key="5">
    <source>
        <dbReference type="ARBA" id="ARBA00023125"/>
    </source>
</evidence>
<feature type="DNA-binding region" description="OmpR/PhoB-type" evidence="8">
    <location>
        <begin position="123"/>
        <end position="223"/>
    </location>
</feature>
<reference evidence="11 12" key="1">
    <citation type="submission" date="2020-04" db="EMBL/GenBank/DDBJ databases">
        <title>Bacillus sp. UniB3 isolated from commercial digestive syrup.</title>
        <authorList>
            <person name="Thorat V."/>
            <person name="Kirdat K."/>
            <person name="Tiwarekar B."/>
            <person name="Yadav A."/>
        </authorList>
    </citation>
    <scope>NUCLEOTIDE SEQUENCE [LARGE SCALE GENOMIC DNA]</scope>
    <source>
        <strain evidence="11 12">UniB3</strain>
    </source>
</reference>
<evidence type="ECO:0000256" key="4">
    <source>
        <dbReference type="ARBA" id="ARBA00023015"/>
    </source>
</evidence>
<dbReference type="Gene3D" id="3.40.50.2300">
    <property type="match status" value="1"/>
</dbReference>
<evidence type="ECO:0000256" key="1">
    <source>
        <dbReference type="ARBA" id="ARBA00004496"/>
    </source>
</evidence>
<dbReference type="Pfam" id="PF00486">
    <property type="entry name" value="Trans_reg_C"/>
    <property type="match status" value="1"/>
</dbReference>
<feature type="domain" description="OmpR/PhoB-type" evidence="10">
    <location>
        <begin position="123"/>
        <end position="223"/>
    </location>
</feature>
<dbReference type="Gene3D" id="6.10.250.690">
    <property type="match status" value="1"/>
</dbReference>
<feature type="modified residue" description="4-aspartylphosphate" evidence="7">
    <location>
        <position position="52"/>
    </location>
</feature>